<sequence length="72" mass="7847">MNSKDIRKQTESHVCANRILMDFGVLPPLVLLEADVAVVLSWVESPRDSSAQSVVLGRLEEAQELLGSKAAQ</sequence>
<gene>
    <name evidence="1" type="ORF">EYF80_025812</name>
</gene>
<evidence type="ECO:0000313" key="1">
    <source>
        <dbReference type="EMBL" id="TNN63970.1"/>
    </source>
</evidence>
<reference evidence="1 2" key="1">
    <citation type="submission" date="2019-03" db="EMBL/GenBank/DDBJ databases">
        <title>First draft genome of Liparis tanakae, snailfish: a comprehensive survey of snailfish specific genes.</title>
        <authorList>
            <person name="Kim W."/>
            <person name="Song I."/>
            <person name="Jeong J.-H."/>
            <person name="Kim D."/>
            <person name="Kim S."/>
            <person name="Ryu S."/>
            <person name="Song J.Y."/>
            <person name="Lee S.K."/>
        </authorList>
    </citation>
    <scope>NUCLEOTIDE SEQUENCE [LARGE SCALE GENOMIC DNA]</scope>
    <source>
        <tissue evidence="1">Muscle</tissue>
    </source>
</reference>
<name>A0A4Z2HEI2_9TELE</name>
<accession>A0A4Z2HEI2</accession>
<organism evidence="1 2">
    <name type="scientific">Liparis tanakae</name>
    <name type="common">Tanaka's snailfish</name>
    <dbReference type="NCBI Taxonomy" id="230148"/>
    <lineage>
        <taxon>Eukaryota</taxon>
        <taxon>Metazoa</taxon>
        <taxon>Chordata</taxon>
        <taxon>Craniata</taxon>
        <taxon>Vertebrata</taxon>
        <taxon>Euteleostomi</taxon>
        <taxon>Actinopterygii</taxon>
        <taxon>Neopterygii</taxon>
        <taxon>Teleostei</taxon>
        <taxon>Neoteleostei</taxon>
        <taxon>Acanthomorphata</taxon>
        <taxon>Eupercaria</taxon>
        <taxon>Perciformes</taxon>
        <taxon>Cottioidei</taxon>
        <taxon>Cottales</taxon>
        <taxon>Liparidae</taxon>
        <taxon>Liparis</taxon>
    </lineage>
</organism>
<keyword evidence="2" id="KW-1185">Reference proteome</keyword>
<evidence type="ECO:0000313" key="2">
    <source>
        <dbReference type="Proteomes" id="UP000314294"/>
    </source>
</evidence>
<protein>
    <submittedName>
        <fullName evidence="1">Uncharacterized protein</fullName>
    </submittedName>
</protein>
<comment type="caution">
    <text evidence="1">The sequence shown here is derived from an EMBL/GenBank/DDBJ whole genome shotgun (WGS) entry which is preliminary data.</text>
</comment>
<dbReference type="AlphaFoldDB" id="A0A4Z2HEI2"/>
<proteinExistence type="predicted"/>
<dbReference type="Proteomes" id="UP000314294">
    <property type="component" value="Unassembled WGS sequence"/>
</dbReference>
<dbReference type="EMBL" id="SRLO01000261">
    <property type="protein sequence ID" value="TNN63970.1"/>
    <property type="molecule type" value="Genomic_DNA"/>
</dbReference>